<accession>A0A378Y451</accession>
<comment type="similarity">
    <text evidence="1">Belongs to the band 7/mec-2 family.</text>
</comment>
<dbReference type="Gene3D" id="3.30.479.30">
    <property type="entry name" value="Band 7 domain"/>
    <property type="match status" value="1"/>
</dbReference>
<sequence>MFKKITIKADERGLLFKKGSYHKLLLPGTYLLKTFQQEAVEILNVAESFFVPDHDIRLFLTDPLLLEQLTVIDVEDHEYVLHYEDNRFVELLTAGKYAFWNMLKEHRFVRADTRQPAIDKALGQAFLSKTPGFWKALQVASHELGFLYYDNVLQGELKPGKYYFWLSTVNTEIKTLDMRQQQMDLMGQEIMTEDKITLRLNFVCQYRIIEPLRALEFRAYEEQIYIMLQLLLREYVGTMKLDDLLKMKQEIAEYVLTRLNEQSGEYGVTFTSAGVKDIILPGDIKDILNTVLLAEKKAQANLITRREETASTRSLLNTAKLMDENSTLYRLKELEFMEKICEKIGTISLTGGNTLLEQLNTLVHMKEGQGLQ</sequence>
<dbReference type="GO" id="GO:0006508">
    <property type="term" value="P:proteolysis"/>
    <property type="evidence" value="ECO:0007669"/>
    <property type="project" value="UniProtKB-KW"/>
</dbReference>
<dbReference type="InterPro" id="IPR036013">
    <property type="entry name" value="Band_7/SPFH_dom_sf"/>
</dbReference>
<dbReference type="InterPro" id="IPR043202">
    <property type="entry name" value="Band-7_stomatin-like"/>
</dbReference>
<dbReference type="PANTHER" id="PTHR10264:SF83">
    <property type="entry name" value="BLL5629 PROTEIN"/>
    <property type="match status" value="1"/>
</dbReference>
<reference evidence="3 4" key="1">
    <citation type="submission" date="2018-06" db="EMBL/GenBank/DDBJ databases">
        <authorList>
            <consortium name="Pathogen Informatics"/>
            <person name="Doyle S."/>
        </authorList>
    </citation>
    <scope>NUCLEOTIDE SEQUENCE [LARGE SCALE GENOMIC DNA]</scope>
    <source>
        <strain evidence="3 4">NCTC10343</strain>
    </source>
</reference>
<evidence type="ECO:0000256" key="1">
    <source>
        <dbReference type="ARBA" id="ARBA00008164"/>
    </source>
</evidence>
<proteinExistence type="inferred from homology"/>
<dbReference type="GO" id="GO:0008233">
    <property type="term" value="F:peptidase activity"/>
    <property type="evidence" value="ECO:0007669"/>
    <property type="project" value="UniProtKB-KW"/>
</dbReference>
<protein>
    <submittedName>
        <fullName evidence="3">Membrane protease subunit, stomatin/prohibitin-like protein</fullName>
    </submittedName>
</protein>
<dbReference type="Pfam" id="PF01145">
    <property type="entry name" value="Band_7"/>
    <property type="match status" value="1"/>
</dbReference>
<keyword evidence="3" id="KW-0645">Protease</keyword>
<dbReference type="PANTHER" id="PTHR10264">
    <property type="entry name" value="BAND 7 PROTEIN-RELATED"/>
    <property type="match status" value="1"/>
</dbReference>
<dbReference type="RefSeq" id="WP_016820390.1">
    <property type="nucleotide sequence ID" value="NZ_CP036496.1"/>
</dbReference>
<dbReference type="GO" id="GO:0005886">
    <property type="term" value="C:plasma membrane"/>
    <property type="evidence" value="ECO:0007669"/>
    <property type="project" value="InterPro"/>
</dbReference>
<name>A0A378Y451_PAEPO</name>
<dbReference type="SUPFAM" id="SSF117892">
    <property type="entry name" value="Band 7/SPFH domain"/>
    <property type="match status" value="1"/>
</dbReference>
<dbReference type="GeneID" id="93348113"/>
<dbReference type="CDD" id="cd13438">
    <property type="entry name" value="SPFH_eoslipins_u2"/>
    <property type="match status" value="1"/>
</dbReference>
<evidence type="ECO:0000313" key="4">
    <source>
        <dbReference type="Proteomes" id="UP000254400"/>
    </source>
</evidence>
<feature type="domain" description="Band 7" evidence="2">
    <location>
        <begin position="135"/>
        <end position="292"/>
    </location>
</feature>
<keyword evidence="3" id="KW-0378">Hydrolase</keyword>
<evidence type="ECO:0000313" key="3">
    <source>
        <dbReference type="EMBL" id="SUA71874.1"/>
    </source>
</evidence>
<dbReference type="AlphaFoldDB" id="A0A378Y451"/>
<dbReference type="EMBL" id="UGSC01000001">
    <property type="protein sequence ID" value="SUA71874.1"/>
    <property type="molecule type" value="Genomic_DNA"/>
</dbReference>
<evidence type="ECO:0000259" key="2">
    <source>
        <dbReference type="SMART" id="SM00244"/>
    </source>
</evidence>
<dbReference type="InterPro" id="IPR001107">
    <property type="entry name" value="Band_7"/>
</dbReference>
<gene>
    <name evidence="3" type="primary">qmcA</name>
    <name evidence="3" type="ORF">NCTC10343_04802</name>
</gene>
<dbReference type="Proteomes" id="UP000254400">
    <property type="component" value="Unassembled WGS sequence"/>
</dbReference>
<organism evidence="3 4">
    <name type="scientific">Paenibacillus polymyxa</name>
    <name type="common">Bacillus polymyxa</name>
    <dbReference type="NCBI Taxonomy" id="1406"/>
    <lineage>
        <taxon>Bacteria</taxon>
        <taxon>Bacillati</taxon>
        <taxon>Bacillota</taxon>
        <taxon>Bacilli</taxon>
        <taxon>Bacillales</taxon>
        <taxon>Paenibacillaceae</taxon>
        <taxon>Paenibacillus</taxon>
    </lineage>
</organism>
<dbReference type="SMART" id="SM00244">
    <property type="entry name" value="PHB"/>
    <property type="match status" value="1"/>
</dbReference>